<evidence type="ECO:0000313" key="4">
    <source>
        <dbReference type="Proteomes" id="UP001519295"/>
    </source>
</evidence>
<keyword evidence="1" id="KW-0378">Hydrolase</keyword>
<evidence type="ECO:0000313" key="3">
    <source>
        <dbReference type="EMBL" id="MBP2369800.1"/>
    </source>
</evidence>
<comment type="caution">
    <text evidence="3">The sequence shown here is derived from an EMBL/GenBank/DDBJ whole genome shotgun (WGS) entry which is preliminary data.</text>
</comment>
<dbReference type="CDD" id="cd00431">
    <property type="entry name" value="cysteine_hydrolases"/>
    <property type="match status" value="1"/>
</dbReference>
<dbReference type="InterPro" id="IPR036380">
    <property type="entry name" value="Isochorismatase-like_sf"/>
</dbReference>
<dbReference type="Gene3D" id="3.40.50.850">
    <property type="entry name" value="Isochorismatase-like"/>
    <property type="match status" value="1"/>
</dbReference>
<proteinExistence type="predicted"/>
<reference evidence="3 4" key="1">
    <citation type="submission" date="2021-03" db="EMBL/GenBank/DDBJ databases">
        <title>Sequencing the genomes of 1000 actinobacteria strains.</title>
        <authorList>
            <person name="Klenk H.-P."/>
        </authorList>
    </citation>
    <scope>NUCLEOTIDE SEQUENCE [LARGE SCALE GENOMIC DNA]</scope>
    <source>
        <strain evidence="3 4">DSM 45256</strain>
    </source>
</reference>
<sequence>MDSVDPGAYDDAALVISECQHGILDPEAALTPGVAREAAERRIVERIARLATAFRAAGRPVVHCHIAHRADMAGMRRNSLPGAMAIKHGRMVAGTPDVAPPAELTPHAEDHVSSRAVGLTAFYGTDLDAALRLRGVGTIVLTGVSTDVAVPGLALEAVNRGYWVQIPEDCVAGTSPGTHAFMMANLLPALARITDSARVLAGLGVPVA</sequence>
<dbReference type="Pfam" id="PF00857">
    <property type="entry name" value="Isochorismatase"/>
    <property type="match status" value="1"/>
</dbReference>
<dbReference type="SUPFAM" id="SSF52499">
    <property type="entry name" value="Isochorismatase-like hydrolases"/>
    <property type="match status" value="1"/>
</dbReference>
<gene>
    <name evidence="3" type="ORF">JOF36_005496</name>
</gene>
<dbReference type="InterPro" id="IPR000868">
    <property type="entry name" value="Isochorismatase-like_dom"/>
</dbReference>
<organism evidence="3 4">
    <name type="scientific">Pseudonocardia parietis</name>
    <dbReference type="NCBI Taxonomy" id="570936"/>
    <lineage>
        <taxon>Bacteria</taxon>
        <taxon>Bacillati</taxon>
        <taxon>Actinomycetota</taxon>
        <taxon>Actinomycetes</taxon>
        <taxon>Pseudonocardiales</taxon>
        <taxon>Pseudonocardiaceae</taxon>
        <taxon>Pseudonocardia</taxon>
    </lineage>
</organism>
<dbReference type="InterPro" id="IPR050272">
    <property type="entry name" value="Isochorismatase-like_hydrls"/>
</dbReference>
<feature type="domain" description="Isochorismatase-like" evidence="2">
    <location>
        <begin position="13"/>
        <end position="197"/>
    </location>
</feature>
<evidence type="ECO:0000256" key="1">
    <source>
        <dbReference type="ARBA" id="ARBA00022801"/>
    </source>
</evidence>
<dbReference type="RefSeq" id="WP_210032351.1">
    <property type="nucleotide sequence ID" value="NZ_JAGINU010000001.1"/>
</dbReference>
<accession>A0ABS4W0R4</accession>
<dbReference type="PANTHER" id="PTHR43540">
    <property type="entry name" value="PEROXYUREIDOACRYLATE/UREIDOACRYLATE AMIDOHYDROLASE-RELATED"/>
    <property type="match status" value="1"/>
</dbReference>
<keyword evidence="4" id="KW-1185">Reference proteome</keyword>
<dbReference type="EMBL" id="JAGINU010000001">
    <property type="protein sequence ID" value="MBP2369800.1"/>
    <property type="molecule type" value="Genomic_DNA"/>
</dbReference>
<evidence type="ECO:0000259" key="2">
    <source>
        <dbReference type="Pfam" id="PF00857"/>
    </source>
</evidence>
<protein>
    <submittedName>
        <fullName evidence="3">Nicotinamidase-related amidase</fullName>
    </submittedName>
</protein>
<name>A0ABS4W0R4_9PSEU</name>
<dbReference type="Proteomes" id="UP001519295">
    <property type="component" value="Unassembled WGS sequence"/>
</dbReference>